<dbReference type="EMBL" id="OB793738">
    <property type="protein sequence ID" value="CAD7428431.1"/>
    <property type="molecule type" value="Genomic_DNA"/>
</dbReference>
<accession>A0A7R9E7D8</accession>
<evidence type="ECO:0000313" key="1">
    <source>
        <dbReference type="EMBL" id="CAD7428431.1"/>
    </source>
</evidence>
<dbReference type="AlphaFoldDB" id="A0A7R9E7D8"/>
<protein>
    <submittedName>
        <fullName evidence="1">Uncharacterized protein</fullName>
    </submittedName>
</protein>
<sequence>MCCASSIVTGASGPAVHSVGYKPPRSGSEKEPQQKVVKTIKLVEAEDTYGGNSLTASSPKWSKTWPQHLSAFLEAVTEAAPAIDNWEEVTPDPAISYVDFISVDEDVAVCGEVTDAGGVAEVLNDKIQAETI</sequence>
<gene>
    <name evidence="1" type="ORF">TMSB3V08_LOCUS5240</name>
</gene>
<reference evidence="1" key="1">
    <citation type="submission" date="2020-11" db="EMBL/GenBank/DDBJ databases">
        <authorList>
            <person name="Tran Van P."/>
        </authorList>
    </citation>
    <scope>NUCLEOTIDE SEQUENCE</scope>
</reference>
<proteinExistence type="predicted"/>
<organism evidence="1">
    <name type="scientific">Timema monikensis</name>
    <dbReference type="NCBI Taxonomy" id="170555"/>
    <lineage>
        <taxon>Eukaryota</taxon>
        <taxon>Metazoa</taxon>
        <taxon>Ecdysozoa</taxon>
        <taxon>Arthropoda</taxon>
        <taxon>Hexapoda</taxon>
        <taxon>Insecta</taxon>
        <taxon>Pterygota</taxon>
        <taxon>Neoptera</taxon>
        <taxon>Polyneoptera</taxon>
        <taxon>Phasmatodea</taxon>
        <taxon>Timematodea</taxon>
        <taxon>Timematoidea</taxon>
        <taxon>Timematidae</taxon>
        <taxon>Timema</taxon>
    </lineage>
</organism>
<name>A0A7R9E7D8_9NEOP</name>